<evidence type="ECO:0000313" key="1">
    <source>
        <dbReference type="EMBL" id="CAK1549559.1"/>
    </source>
</evidence>
<proteinExistence type="predicted"/>
<dbReference type="Proteomes" id="UP001497472">
    <property type="component" value="Unassembled WGS sequence"/>
</dbReference>
<protein>
    <submittedName>
        <fullName evidence="1">Uncharacterized protein</fullName>
    </submittedName>
</protein>
<dbReference type="AlphaFoldDB" id="A0AAV1JLX0"/>
<accession>A0AAV1JLX0</accession>
<organism evidence="1 2">
    <name type="scientific">Leptosia nina</name>
    <dbReference type="NCBI Taxonomy" id="320188"/>
    <lineage>
        <taxon>Eukaryota</taxon>
        <taxon>Metazoa</taxon>
        <taxon>Ecdysozoa</taxon>
        <taxon>Arthropoda</taxon>
        <taxon>Hexapoda</taxon>
        <taxon>Insecta</taxon>
        <taxon>Pterygota</taxon>
        <taxon>Neoptera</taxon>
        <taxon>Endopterygota</taxon>
        <taxon>Lepidoptera</taxon>
        <taxon>Glossata</taxon>
        <taxon>Ditrysia</taxon>
        <taxon>Papilionoidea</taxon>
        <taxon>Pieridae</taxon>
        <taxon>Pierinae</taxon>
        <taxon>Leptosia</taxon>
    </lineage>
</organism>
<comment type="caution">
    <text evidence="1">The sequence shown here is derived from an EMBL/GenBank/DDBJ whole genome shotgun (WGS) entry which is preliminary data.</text>
</comment>
<gene>
    <name evidence="1" type="ORF">LNINA_LOCUS8844</name>
</gene>
<keyword evidence="2" id="KW-1185">Reference proteome</keyword>
<reference evidence="1 2" key="1">
    <citation type="submission" date="2023-11" db="EMBL/GenBank/DDBJ databases">
        <authorList>
            <person name="Okamura Y."/>
        </authorList>
    </citation>
    <scope>NUCLEOTIDE SEQUENCE [LARGE SCALE GENOMIC DNA]</scope>
</reference>
<dbReference type="EMBL" id="CAVLEF010000040">
    <property type="protein sequence ID" value="CAK1549559.1"/>
    <property type="molecule type" value="Genomic_DNA"/>
</dbReference>
<sequence>MERLVPPRGEVRSRPSLWAAGGRTAEQIEPFIADLFSRLQSFFSETAGAAARAGGLYDHRYSRENEKPPHHEHITIHYITI</sequence>
<name>A0AAV1JLX0_9NEOP</name>
<evidence type="ECO:0000313" key="2">
    <source>
        <dbReference type="Proteomes" id="UP001497472"/>
    </source>
</evidence>